<reference evidence="1" key="1">
    <citation type="submission" date="2021-05" db="EMBL/GenBank/DDBJ databases">
        <authorList>
            <person name="Alioto T."/>
            <person name="Alioto T."/>
            <person name="Gomez Garrido J."/>
        </authorList>
    </citation>
    <scope>NUCLEOTIDE SEQUENCE</scope>
</reference>
<protein>
    <submittedName>
        <fullName evidence="1">Uncharacterized protein</fullName>
    </submittedName>
</protein>
<name>A0A8D8UTL3_9HEMI</name>
<dbReference type="AlphaFoldDB" id="A0A8D8UTL3"/>
<dbReference type="EMBL" id="HBUF01348419">
    <property type="protein sequence ID" value="CAG6711609.1"/>
    <property type="molecule type" value="Transcribed_RNA"/>
</dbReference>
<proteinExistence type="predicted"/>
<accession>A0A8D8UTL3</accession>
<evidence type="ECO:0000313" key="1">
    <source>
        <dbReference type="EMBL" id="CAG6711609.1"/>
    </source>
</evidence>
<sequence>MDKKSKFLHYGFRQLMTLNIGSHKETAIRRVVAPPGAANAEGSPGGHFGVGFFGRFMTSTFDTESIFGTHTAKRAAERKKRSKFFFITDFPCVGKTRNLRNFATHMAEFFLFRTT</sequence>
<organism evidence="1">
    <name type="scientific">Cacopsylla melanoneura</name>
    <dbReference type="NCBI Taxonomy" id="428564"/>
    <lineage>
        <taxon>Eukaryota</taxon>
        <taxon>Metazoa</taxon>
        <taxon>Ecdysozoa</taxon>
        <taxon>Arthropoda</taxon>
        <taxon>Hexapoda</taxon>
        <taxon>Insecta</taxon>
        <taxon>Pterygota</taxon>
        <taxon>Neoptera</taxon>
        <taxon>Paraneoptera</taxon>
        <taxon>Hemiptera</taxon>
        <taxon>Sternorrhyncha</taxon>
        <taxon>Psylloidea</taxon>
        <taxon>Psyllidae</taxon>
        <taxon>Psyllinae</taxon>
        <taxon>Cacopsylla</taxon>
    </lineage>
</organism>